<proteinExistence type="predicted"/>
<dbReference type="AlphaFoldDB" id="A0AAE0UJQ3"/>
<organism evidence="3 4">
    <name type="scientific">Hemibagrus guttatus</name>
    <dbReference type="NCBI Taxonomy" id="175788"/>
    <lineage>
        <taxon>Eukaryota</taxon>
        <taxon>Metazoa</taxon>
        <taxon>Chordata</taxon>
        <taxon>Craniata</taxon>
        <taxon>Vertebrata</taxon>
        <taxon>Euteleostomi</taxon>
        <taxon>Actinopterygii</taxon>
        <taxon>Neopterygii</taxon>
        <taxon>Teleostei</taxon>
        <taxon>Ostariophysi</taxon>
        <taxon>Siluriformes</taxon>
        <taxon>Bagridae</taxon>
        <taxon>Hemibagrus</taxon>
    </lineage>
</organism>
<evidence type="ECO:0000256" key="1">
    <source>
        <dbReference type="SAM" id="MobiDB-lite"/>
    </source>
</evidence>
<sequence length="131" mass="12950">MAKRLYIILILLEAVLHGTDSTVEPAISVSTSITPETSPEPITNSTEPITNSTEPITNSTEPITNSTVESTTAGPSTEAPDTSSPGGGSGGNTHEGLTPGEAAGVAVGTIAGVAALGGGIYAGLKYTGRLG</sequence>
<name>A0AAE0UJQ3_9TELE</name>
<gene>
    <name evidence="3" type="ORF">QTP70_035132</name>
</gene>
<evidence type="ECO:0000256" key="2">
    <source>
        <dbReference type="SAM" id="SignalP"/>
    </source>
</evidence>
<evidence type="ECO:0000313" key="4">
    <source>
        <dbReference type="Proteomes" id="UP001274896"/>
    </source>
</evidence>
<feature type="chain" id="PRO_5042111230" evidence="2">
    <location>
        <begin position="22"/>
        <end position="131"/>
    </location>
</feature>
<dbReference type="EMBL" id="JAUCMX010000027">
    <property type="protein sequence ID" value="KAK3509474.1"/>
    <property type="molecule type" value="Genomic_DNA"/>
</dbReference>
<protein>
    <submittedName>
        <fullName evidence="3">Uncharacterized protein</fullName>
    </submittedName>
</protein>
<keyword evidence="4" id="KW-1185">Reference proteome</keyword>
<comment type="caution">
    <text evidence="3">The sequence shown here is derived from an EMBL/GenBank/DDBJ whole genome shotgun (WGS) entry which is preliminary data.</text>
</comment>
<evidence type="ECO:0000313" key="3">
    <source>
        <dbReference type="EMBL" id="KAK3509474.1"/>
    </source>
</evidence>
<accession>A0AAE0UJQ3</accession>
<reference evidence="3" key="1">
    <citation type="submission" date="2023-06" db="EMBL/GenBank/DDBJ databases">
        <title>Male Hemibagrus guttatus genome.</title>
        <authorList>
            <person name="Bian C."/>
        </authorList>
    </citation>
    <scope>NUCLEOTIDE SEQUENCE</scope>
    <source>
        <strain evidence="3">Male_cb2023</strain>
        <tissue evidence="3">Muscle</tissue>
    </source>
</reference>
<feature type="region of interest" description="Disordered" evidence="1">
    <location>
        <begin position="29"/>
        <end position="100"/>
    </location>
</feature>
<feature type="compositionally biased region" description="Polar residues" evidence="1">
    <location>
        <begin position="29"/>
        <end position="82"/>
    </location>
</feature>
<keyword evidence="2" id="KW-0732">Signal</keyword>
<dbReference type="Proteomes" id="UP001274896">
    <property type="component" value="Unassembled WGS sequence"/>
</dbReference>
<feature type="signal peptide" evidence="2">
    <location>
        <begin position="1"/>
        <end position="21"/>
    </location>
</feature>